<name>A0A5P8VRH3_9NOSO</name>
<keyword evidence="2" id="KW-1185">Reference proteome</keyword>
<evidence type="ECO:0000313" key="2">
    <source>
        <dbReference type="Proteomes" id="UP000326678"/>
    </source>
</evidence>
<accession>A0A5P8VRH3</accession>
<dbReference type="EMBL" id="CP045226">
    <property type="protein sequence ID" value="QFS42891.1"/>
    <property type="molecule type" value="Genomic_DNA"/>
</dbReference>
<proteinExistence type="predicted"/>
<evidence type="ECO:0000313" key="1">
    <source>
        <dbReference type="EMBL" id="QFS42891.1"/>
    </source>
</evidence>
<dbReference type="Proteomes" id="UP000326678">
    <property type="component" value="Chromosome Gxm1"/>
</dbReference>
<dbReference type="AlphaFoldDB" id="A0A5P8VRH3"/>
<organism evidence="1 2">
    <name type="scientific">Nostoc sphaeroides CCNUC1</name>
    <dbReference type="NCBI Taxonomy" id="2653204"/>
    <lineage>
        <taxon>Bacteria</taxon>
        <taxon>Bacillati</taxon>
        <taxon>Cyanobacteriota</taxon>
        <taxon>Cyanophyceae</taxon>
        <taxon>Nostocales</taxon>
        <taxon>Nostocaceae</taxon>
        <taxon>Nostoc</taxon>
    </lineage>
</organism>
<sequence>MIVPPVADGDAVGDAAGLSGAVGELFAQAFRKKLLPKVKEP</sequence>
<protein>
    <submittedName>
        <fullName evidence="1">Uncharacterized protein</fullName>
    </submittedName>
</protein>
<reference evidence="1 2" key="1">
    <citation type="submission" date="2019-10" db="EMBL/GenBank/DDBJ databases">
        <title>Genomic and transcriptomic insights into the perfect genentic adaptation of a filamentous nitrogen-fixing cyanobacterium to rice fields.</title>
        <authorList>
            <person name="Chen Z."/>
        </authorList>
    </citation>
    <scope>NUCLEOTIDE SEQUENCE [LARGE SCALE GENOMIC DNA]</scope>
    <source>
        <strain evidence="1">CCNUC1</strain>
    </source>
</reference>
<dbReference type="KEGG" id="nsh:GXM_00364"/>
<gene>
    <name evidence="1" type="ORF">GXM_00364</name>
</gene>